<protein>
    <submittedName>
        <fullName evidence="2">Uncharacterized protein</fullName>
    </submittedName>
</protein>
<dbReference type="InParanoid" id="F4S2B8"/>
<keyword evidence="1" id="KW-0812">Transmembrane</keyword>
<dbReference type="HOGENOM" id="CLU_1787247_0_0_1"/>
<dbReference type="KEGG" id="mlr:MELLADRAFT_67242"/>
<dbReference type="Proteomes" id="UP000001072">
    <property type="component" value="Unassembled WGS sequence"/>
</dbReference>
<sequence length="145" mass="16339">MGVITWFSIFVPIVLVDDGLWTTIVWIFIDKTNPTITTINSAQKSASNYACEQSVIIMLSFIILYCTGTLQHIAGKNRIHQGSIPSFADPKKIISTDYEQWKQDTVSIKINCADEALEITLVERSPPVRYTTCYVLGRFVTQSLM</sequence>
<dbReference type="AlphaFoldDB" id="F4S2B8"/>
<name>F4S2B8_MELLP</name>
<gene>
    <name evidence="2" type="ORF">MELLADRAFT_67242</name>
</gene>
<dbReference type="RefSeq" id="XP_007415580.1">
    <property type="nucleotide sequence ID" value="XM_007415518.1"/>
</dbReference>
<evidence type="ECO:0000313" key="3">
    <source>
        <dbReference type="Proteomes" id="UP000001072"/>
    </source>
</evidence>
<dbReference type="GeneID" id="18930794"/>
<feature type="transmembrane region" description="Helical" evidence="1">
    <location>
        <begin position="6"/>
        <end position="29"/>
    </location>
</feature>
<keyword evidence="1" id="KW-1133">Transmembrane helix</keyword>
<proteinExistence type="predicted"/>
<keyword evidence="3" id="KW-1185">Reference proteome</keyword>
<feature type="transmembrane region" description="Helical" evidence="1">
    <location>
        <begin position="50"/>
        <end position="70"/>
    </location>
</feature>
<accession>F4S2B8</accession>
<organism evidence="3">
    <name type="scientific">Melampsora larici-populina (strain 98AG31 / pathotype 3-4-7)</name>
    <name type="common">Poplar leaf rust fungus</name>
    <dbReference type="NCBI Taxonomy" id="747676"/>
    <lineage>
        <taxon>Eukaryota</taxon>
        <taxon>Fungi</taxon>
        <taxon>Dikarya</taxon>
        <taxon>Basidiomycota</taxon>
        <taxon>Pucciniomycotina</taxon>
        <taxon>Pucciniomycetes</taxon>
        <taxon>Pucciniales</taxon>
        <taxon>Melampsoraceae</taxon>
        <taxon>Melampsora</taxon>
    </lineage>
</organism>
<dbReference type="VEuPathDB" id="FungiDB:MELLADRAFT_67242"/>
<keyword evidence="1" id="KW-0472">Membrane</keyword>
<reference evidence="3" key="1">
    <citation type="journal article" date="2011" name="Proc. Natl. Acad. Sci. U.S.A.">
        <title>Obligate biotrophy features unraveled by the genomic analysis of rust fungi.</title>
        <authorList>
            <person name="Duplessis S."/>
            <person name="Cuomo C.A."/>
            <person name="Lin Y.-C."/>
            <person name="Aerts A."/>
            <person name="Tisserant E."/>
            <person name="Veneault-Fourrey C."/>
            <person name="Joly D.L."/>
            <person name="Hacquard S."/>
            <person name="Amselem J."/>
            <person name="Cantarel B.L."/>
            <person name="Chiu R."/>
            <person name="Coutinho P.M."/>
            <person name="Feau N."/>
            <person name="Field M."/>
            <person name="Frey P."/>
            <person name="Gelhaye E."/>
            <person name="Goldberg J."/>
            <person name="Grabherr M.G."/>
            <person name="Kodira C.D."/>
            <person name="Kohler A."/>
            <person name="Kuees U."/>
            <person name="Lindquist E.A."/>
            <person name="Lucas S.M."/>
            <person name="Mago R."/>
            <person name="Mauceli E."/>
            <person name="Morin E."/>
            <person name="Murat C."/>
            <person name="Pangilinan J.L."/>
            <person name="Park R."/>
            <person name="Pearson M."/>
            <person name="Quesneville H."/>
            <person name="Rouhier N."/>
            <person name="Sakthikumar S."/>
            <person name="Salamov A.A."/>
            <person name="Schmutz J."/>
            <person name="Selles B."/>
            <person name="Shapiro H."/>
            <person name="Tanguay P."/>
            <person name="Tuskan G.A."/>
            <person name="Henrissat B."/>
            <person name="Van de Peer Y."/>
            <person name="Rouze P."/>
            <person name="Ellis J.G."/>
            <person name="Dodds P.N."/>
            <person name="Schein J.E."/>
            <person name="Zhong S."/>
            <person name="Hamelin R.C."/>
            <person name="Grigoriev I.V."/>
            <person name="Szabo L.J."/>
            <person name="Martin F."/>
        </authorList>
    </citation>
    <scope>NUCLEOTIDE SEQUENCE [LARGE SCALE GENOMIC DNA]</scope>
    <source>
        <strain evidence="3">98AG31 / pathotype 3-4-7</strain>
    </source>
</reference>
<evidence type="ECO:0000256" key="1">
    <source>
        <dbReference type="SAM" id="Phobius"/>
    </source>
</evidence>
<dbReference type="EMBL" id="GL883140">
    <property type="protein sequence ID" value="EGG01230.1"/>
    <property type="molecule type" value="Genomic_DNA"/>
</dbReference>
<evidence type="ECO:0000313" key="2">
    <source>
        <dbReference type="EMBL" id="EGG01230.1"/>
    </source>
</evidence>